<sequence length="303" mass="32722">MWQHHAEGLESIVPMGEDLIHNVGHIQGDGLPTTDPTDEHPASSSQTVSQAPSSSRATPLSGTTMIPLARVQKLEGQISTLLHHLKPWMRKLIAEFVERAEKRMATMMDQKVQAVHAHLDAFEVKVLEMSAPTTYVTALRTDIASLRTDVDAIFTTLVVEPQAAPSALGDDTVLGALFSGDKVEEQPARARGKKHRFSRHPERTEAEKASRKQRKLDRAAIKASIVDEQLRERRVHEMMAGASSFMPVSEVLPTGASNLSTNDGAVRVTDSTTDGVVIGDAGTTEGDPSVDLAGSGKLDPLVC</sequence>
<keyword evidence="3" id="KW-1185">Reference proteome</keyword>
<name>M1DN02_SOLTU</name>
<dbReference type="InParanoid" id="M1DN02"/>
<feature type="compositionally biased region" description="Low complexity" evidence="1">
    <location>
        <begin position="42"/>
        <end position="55"/>
    </location>
</feature>
<proteinExistence type="predicted"/>
<accession>M1DN02</accession>
<feature type="compositionally biased region" description="Basic and acidic residues" evidence="1">
    <location>
        <begin position="199"/>
        <end position="214"/>
    </location>
</feature>
<evidence type="ECO:0000313" key="3">
    <source>
        <dbReference type="Proteomes" id="UP000011115"/>
    </source>
</evidence>
<organism evidence="2 3">
    <name type="scientific">Solanum tuberosum</name>
    <name type="common">Potato</name>
    <dbReference type="NCBI Taxonomy" id="4113"/>
    <lineage>
        <taxon>Eukaryota</taxon>
        <taxon>Viridiplantae</taxon>
        <taxon>Streptophyta</taxon>
        <taxon>Embryophyta</taxon>
        <taxon>Tracheophyta</taxon>
        <taxon>Spermatophyta</taxon>
        <taxon>Magnoliopsida</taxon>
        <taxon>eudicotyledons</taxon>
        <taxon>Gunneridae</taxon>
        <taxon>Pentapetalae</taxon>
        <taxon>asterids</taxon>
        <taxon>lamiids</taxon>
        <taxon>Solanales</taxon>
        <taxon>Solanaceae</taxon>
        <taxon>Solanoideae</taxon>
        <taxon>Solaneae</taxon>
        <taxon>Solanum</taxon>
    </lineage>
</organism>
<dbReference type="PaxDb" id="4113-PGSC0003DMT400091604"/>
<dbReference type="EnsemblPlants" id="PGSC0003DMT400091604">
    <property type="protein sequence ID" value="PGSC0003DMT400091604"/>
    <property type="gene ID" value="PGSC0003DMG400041175"/>
</dbReference>
<protein>
    <submittedName>
        <fullName evidence="2">Integrase core domain containing protein</fullName>
    </submittedName>
</protein>
<dbReference type="Gramene" id="PGSC0003DMT400091604">
    <property type="protein sequence ID" value="PGSC0003DMT400091604"/>
    <property type="gene ID" value="PGSC0003DMG400041175"/>
</dbReference>
<dbReference type="Proteomes" id="UP000011115">
    <property type="component" value="Unassembled WGS sequence"/>
</dbReference>
<reference evidence="3" key="1">
    <citation type="journal article" date="2011" name="Nature">
        <title>Genome sequence and analysis of the tuber crop potato.</title>
        <authorList>
            <consortium name="The Potato Genome Sequencing Consortium"/>
        </authorList>
    </citation>
    <scope>NUCLEOTIDE SEQUENCE [LARGE SCALE GENOMIC DNA]</scope>
    <source>
        <strain evidence="3">cv. DM1-3 516 R44</strain>
    </source>
</reference>
<feature type="region of interest" description="Disordered" evidence="1">
    <location>
        <begin position="23"/>
        <end position="62"/>
    </location>
</feature>
<dbReference type="AlphaFoldDB" id="M1DN02"/>
<evidence type="ECO:0000313" key="2">
    <source>
        <dbReference type="EnsemblPlants" id="PGSC0003DMT400091604"/>
    </source>
</evidence>
<evidence type="ECO:0000256" key="1">
    <source>
        <dbReference type="SAM" id="MobiDB-lite"/>
    </source>
</evidence>
<dbReference type="HOGENOM" id="CLU_028647_0_1_1"/>
<feature type="region of interest" description="Disordered" evidence="1">
    <location>
        <begin position="184"/>
        <end position="214"/>
    </location>
</feature>
<feature type="region of interest" description="Disordered" evidence="1">
    <location>
        <begin position="279"/>
        <end position="303"/>
    </location>
</feature>
<reference evidence="2" key="2">
    <citation type="submission" date="2015-06" db="UniProtKB">
        <authorList>
            <consortium name="EnsemblPlants"/>
        </authorList>
    </citation>
    <scope>IDENTIFICATION</scope>
    <source>
        <strain evidence="2">DM1-3 516 R44</strain>
    </source>
</reference>